<dbReference type="Proteomes" id="UP000799757">
    <property type="component" value="Unassembled WGS sequence"/>
</dbReference>
<proteinExistence type="predicted"/>
<sequence>MGNKTLLTLPSYKAYANLDNLPSSSVEFLQLDNGEYIVQPGELFCRAFLFEGDKELCGKEEQLDAPEHVLIAMGTRSQDESTPVETQAQEHLPIRKRKRTTTILAVKNKAKVFVPSTPTLQAPVYRANNSKRGQVKGESKRAERMFNSKQLYRAKVL</sequence>
<name>A0A6A6WNJ6_9PLEO</name>
<reference evidence="1" key="1">
    <citation type="journal article" date="2020" name="Stud. Mycol.">
        <title>101 Dothideomycetes genomes: a test case for predicting lifestyles and emergence of pathogens.</title>
        <authorList>
            <person name="Haridas S."/>
            <person name="Albert R."/>
            <person name="Binder M."/>
            <person name="Bloem J."/>
            <person name="Labutti K."/>
            <person name="Salamov A."/>
            <person name="Andreopoulos B."/>
            <person name="Baker S."/>
            <person name="Barry K."/>
            <person name="Bills G."/>
            <person name="Bluhm B."/>
            <person name="Cannon C."/>
            <person name="Castanera R."/>
            <person name="Culley D."/>
            <person name="Daum C."/>
            <person name="Ezra D."/>
            <person name="Gonzalez J."/>
            <person name="Henrissat B."/>
            <person name="Kuo A."/>
            <person name="Liang C."/>
            <person name="Lipzen A."/>
            <person name="Lutzoni F."/>
            <person name="Magnuson J."/>
            <person name="Mondo S."/>
            <person name="Nolan M."/>
            <person name="Ohm R."/>
            <person name="Pangilinan J."/>
            <person name="Park H.-J."/>
            <person name="Ramirez L."/>
            <person name="Alfaro M."/>
            <person name="Sun H."/>
            <person name="Tritt A."/>
            <person name="Yoshinaga Y."/>
            <person name="Zwiers L.-H."/>
            <person name="Turgeon B."/>
            <person name="Goodwin S."/>
            <person name="Spatafora J."/>
            <person name="Crous P."/>
            <person name="Grigoriev I."/>
        </authorList>
    </citation>
    <scope>NUCLEOTIDE SEQUENCE</scope>
    <source>
        <strain evidence="1">CBS 109.77</strain>
    </source>
</reference>
<evidence type="ECO:0000313" key="1">
    <source>
        <dbReference type="EMBL" id="KAF2785513.1"/>
    </source>
</evidence>
<organism evidence="1 2">
    <name type="scientific">Melanomma pulvis-pyrius CBS 109.77</name>
    <dbReference type="NCBI Taxonomy" id="1314802"/>
    <lineage>
        <taxon>Eukaryota</taxon>
        <taxon>Fungi</taxon>
        <taxon>Dikarya</taxon>
        <taxon>Ascomycota</taxon>
        <taxon>Pezizomycotina</taxon>
        <taxon>Dothideomycetes</taxon>
        <taxon>Pleosporomycetidae</taxon>
        <taxon>Pleosporales</taxon>
        <taxon>Melanommataceae</taxon>
        <taxon>Melanomma</taxon>
    </lineage>
</organism>
<gene>
    <name evidence="1" type="ORF">K505DRAFT_344577</name>
</gene>
<dbReference type="OrthoDB" id="3799891at2759"/>
<accession>A0A6A6WNJ6</accession>
<protein>
    <submittedName>
        <fullName evidence="1">Uncharacterized protein</fullName>
    </submittedName>
</protein>
<dbReference type="EMBL" id="MU002929">
    <property type="protein sequence ID" value="KAF2785513.1"/>
    <property type="molecule type" value="Genomic_DNA"/>
</dbReference>
<dbReference type="AlphaFoldDB" id="A0A6A6WNJ6"/>
<evidence type="ECO:0000313" key="2">
    <source>
        <dbReference type="Proteomes" id="UP000799757"/>
    </source>
</evidence>
<keyword evidence="2" id="KW-1185">Reference proteome</keyword>